<reference evidence="2 3" key="1">
    <citation type="journal article" date="2008" name="Nature">
        <title>The genome of Laccaria bicolor provides insights into mycorrhizal symbiosis.</title>
        <authorList>
            <person name="Martin F."/>
            <person name="Aerts A."/>
            <person name="Ahren D."/>
            <person name="Brun A."/>
            <person name="Danchin E.G.J."/>
            <person name="Duchaussoy F."/>
            <person name="Gibon J."/>
            <person name="Kohler A."/>
            <person name="Lindquist E."/>
            <person name="Pereda V."/>
            <person name="Salamov A."/>
            <person name="Shapiro H.J."/>
            <person name="Wuyts J."/>
            <person name="Blaudez D."/>
            <person name="Buee M."/>
            <person name="Brokstein P."/>
            <person name="Canbaeck B."/>
            <person name="Cohen D."/>
            <person name="Courty P.E."/>
            <person name="Coutinho P.M."/>
            <person name="Delaruelle C."/>
            <person name="Detter J.C."/>
            <person name="Deveau A."/>
            <person name="DiFazio S."/>
            <person name="Duplessis S."/>
            <person name="Fraissinet-Tachet L."/>
            <person name="Lucic E."/>
            <person name="Frey-Klett P."/>
            <person name="Fourrey C."/>
            <person name="Feussner I."/>
            <person name="Gay G."/>
            <person name="Grimwood J."/>
            <person name="Hoegger P.J."/>
            <person name="Jain P."/>
            <person name="Kilaru S."/>
            <person name="Labbe J."/>
            <person name="Lin Y.C."/>
            <person name="Legue V."/>
            <person name="Le Tacon F."/>
            <person name="Marmeisse R."/>
            <person name="Melayah D."/>
            <person name="Montanini B."/>
            <person name="Muratet M."/>
            <person name="Nehls U."/>
            <person name="Niculita-Hirzel H."/>
            <person name="Oudot-Le Secq M.P."/>
            <person name="Peter M."/>
            <person name="Quesneville H."/>
            <person name="Rajashekar B."/>
            <person name="Reich M."/>
            <person name="Rouhier N."/>
            <person name="Schmutz J."/>
            <person name="Yin T."/>
            <person name="Chalot M."/>
            <person name="Henrissat B."/>
            <person name="Kuees U."/>
            <person name="Lucas S."/>
            <person name="Van de Peer Y."/>
            <person name="Podila G.K."/>
            <person name="Polle A."/>
            <person name="Pukkila P.J."/>
            <person name="Richardson P.M."/>
            <person name="Rouze P."/>
            <person name="Sanders I.R."/>
            <person name="Stajich J.E."/>
            <person name="Tunlid A."/>
            <person name="Tuskan G."/>
            <person name="Grigoriev I.V."/>
        </authorList>
    </citation>
    <scope>NUCLEOTIDE SEQUENCE [LARGE SCALE GENOMIC DNA]</scope>
    <source>
        <strain evidence="3">S238N-H82 / ATCC MYA-4686</strain>
    </source>
</reference>
<protein>
    <submittedName>
        <fullName evidence="2">Predicted protein</fullName>
    </submittedName>
</protein>
<proteinExistence type="predicted"/>
<evidence type="ECO:0000256" key="1">
    <source>
        <dbReference type="SAM" id="MobiDB-lite"/>
    </source>
</evidence>
<dbReference type="Proteomes" id="UP000001194">
    <property type="component" value="Unassembled WGS sequence"/>
</dbReference>
<gene>
    <name evidence="2" type="ORF">LACBIDRAFT_295063</name>
</gene>
<dbReference type="RefSeq" id="XP_001885017.1">
    <property type="nucleotide sequence ID" value="XM_001884982.1"/>
</dbReference>
<evidence type="ECO:0000313" key="2">
    <source>
        <dbReference type="EMBL" id="EDR04498.1"/>
    </source>
</evidence>
<dbReference type="HOGENOM" id="CLU_689004_0_0_1"/>
<feature type="compositionally biased region" description="Low complexity" evidence="1">
    <location>
        <begin position="33"/>
        <end position="50"/>
    </location>
</feature>
<feature type="region of interest" description="Disordered" evidence="1">
    <location>
        <begin position="1"/>
        <end position="55"/>
    </location>
</feature>
<dbReference type="OrthoDB" id="10633420at2759"/>
<dbReference type="InParanoid" id="B0DM37"/>
<accession>B0DM37</accession>
<organism evidence="3">
    <name type="scientific">Laccaria bicolor (strain S238N-H82 / ATCC MYA-4686)</name>
    <name type="common">Bicoloured deceiver</name>
    <name type="synonym">Laccaria laccata var. bicolor</name>
    <dbReference type="NCBI Taxonomy" id="486041"/>
    <lineage>
        <taxon>Eukaryota</taxon>
        <taxon>Fungi</taxon>
        <taxon>Dikarya</taxon>
        <taxon>Basidiomycota</taxon>
        <taxon>Agaricomycotina</taxon>
        <taxon>Agaricomycetes</taxon>
        <taxon>Agaricomycetidae</taxon>
        <taxon>Agaricales</taxon>
        <taxon>Agaricineae</taxon>
        <taxon>Hydnangiaceae</taxon>
        <taxon>Laccaria</taxon>
    </lineage>
</organism>
<sequence length="400" mass="43580">MPLQPLHSISQTPSFFHPLPLHEPKQPAPDPTSTPAHHSSPQPSSQTPSPRQKPRCLTTSMSATYISLWTTQSRSAPSVWDRKACITDGRRRFGFRRRGKGSGLNKPTQYVLNVPTNTPSNALVLLSVREITTLINSRVGEFATNPAYSLSKLHSTSNKAMAQMDGQQVRTEHDWPPEQLGGHRVGLKHPLQWFVLQDVQGRWRRRGEKGSAACVKGSCSGEMFCALERVAGRVVGVTSGVGVIVKPRRRSRAEADIFSSIGRDFVVGAEGYCGMMEGVMQWVSCPGCVGENEDGSGGEAETEGARARREEELAMAPVPPEGFRECVRESGEVEGNIDGGDDDGVPNLGSASFRMNGVFVTCVESSWRRIVRPSPVNIQSPSSDVKPGSENVGHESENHR</sequence>
<dbReference type="KEGG" id="lbc:LACBIDRAFT_295063"/>
<dbReference type="GeneID" id="6080607"/>
<dbReference type="EMBL" id="DS547118">
    <property type="protein sequence ID" value="EDR04498.1"/>
    <property type="molecule type" value="Genomic_DNA"/>
</dbReference>
<keyword evidence="3" id="KW-1185">Reference proteome</keyword>
<evidence type="ECO:0000313" key="3">
    <source>
        <dbReference type="Proteomes" id="UP000001194"/>
    </source>
</evidence>
<name>B0DM37_LACBS</name>
<feature type="region of interest" description="Disordered" evidence="1">
    <location>
        <begin position="371"/>
        <end position="400"/>
    </location>
</feature>
<dbReference type="AlphaFoldDB" id="B0DM37"/>